<proteinExistence type="predicted"/>
<dbReference type="GO" id="GO:0009143">
    <property type="term" value="P:nucleoside triphosphate catabolic process"/>
    <property type="evidence" value="ECO:0007669"/>
    <property type="project" value="InterPro"/>
</dbReference>
<evidence type="ECO:0000313" key="2">
    <source>
        <dbReference type="EMBL" id="RID81531.1"/>
    </source>
</evidence>
<accession>A0A398AV58</accession>
<dbReference type="AlphaFoldDB" id="A0A398AV58"/>
<evidence type="ECO:0000313" key="3">
    <source>
        <dbReference type="Proteomes" id="UP000266016"/>
    </source>
</evidence>
<dbReference type="PANTHER" id="PTHR46523">
    <property type="entry name" value="DCTP PYROPHOSPHATASE 1"/>
    <property type="match status" value="1"/>
</dbReference>
<dbReference type="EMBL" id="QWVS01000066">
    <property type="protein sequence ID" value="RID81531.1"/>
    <property type="molecule type" value="Genomic_DNA"/>
</dbReference>
<dbReference type="Proteomes" id="UP000266016">
    <property type="component" value="Unassembled WGS sequence"/>
</dbReference>
<dbReference type="SUPFAM" id="SSF101386">
    <property type="entry name" value="all-alpha NTP pyrophosphatases"/>
    <property type="match status" value="1"/>
</dbReference>
<dbReference type="PIRSF" id="PIRSF029826">
    <property type="entry name" value="UCP029826_pph"/>
    <property type="match status" value="1"/>
</dbReference>
<keyword evidence="3" id="KW-1185">Reference proteome</keyword>
<organism evidence="2 3">
    <name type="scientific">Peribacillus asahii</name>
    <dbReference type="NCBI Taxonomy" id="228899"/>
    <lineage>
        <taxon>Bacteria</taxon>
        <taxon>Bacillati</taxon>
        <taxon>Bacillota</taxon>
        <taxon>Bacilli</taxon>
        <taxon>Bacillales</taxon>
        <taxon>Bacillaceae</taxon>
        <taxon>Peribacillus</taxon>
    </lineage>
</organism>
<gene>
    <name evidence="2" type="ORF">D1953_20475</name>
</gene>
<evidence type="ECO:0000256" key="1">
    <source>
        <dbReference type="SAM" id="MobiDB-lite"/>
    </source>
</evidence>
<keyword evidence="2" id="KW-0378">Hydrolase</keyword>
<comment type="caution">
    <text evidence="2">The sequence shown here is derived from an EMBL/GenBank/DDBJ whole genome shotgun (WGS) entry which is preliminary data.</text>
</comment>
<dbReference type="InterPro" id="IPR025984">
    <property type="entry name" value="DCTPP"/>
</dbReference>
<feature type="region of interest" description="Disordered" evidence="1">
    <location>
        <begin position="91"/>
        <end position="112"/>
    </location>
</feature>
<reference evidence="2 3" key="1">
    <citation type="submission" date="2018-08" db="EMBL/GenBank/DDBJ databases">
        <title>Bacillus jemisoniae sp. nov., Bacillus chryseoplanitiae sp. nov., Bacillus resnikiae sp. nov., and Bacillus frankliniae sp. nov., isolated from Viking spacecraft and associated surfaces.</title>
        <authorList>
            <person name="Seuylemezian A."/>
            <person name="Vaishampayan P."/>
        </authorList>
    </citation>
    <scope>NUCLEOTIDE SEQUENCE [LARGE SCALE GENOMIC DNA]</scope>
    <source>
        <strain evidence="2 3">MA001</strain>
    </source>
</reference>
<sequence length="112" mass="13134">MFKPLIKEIVEFRDKRDWKQFHNPKDLAISLSLEASELLENFQWKTSEAAIDDNIDNIIDELADVVIYALLMSNELEINLEQAIKRKIRKNSQKYPVDKSFGSSKKYTDLQD</sequence>
<dbReference type="RefSeq" id="WP_119119014.1">
    <property type="nucleotide sequence ID" value="NZ_QWVS01000066.1"/>
</dbReference>
<dbReference type="InterPro" id="IPR052555">
    <property type="entry name" value="dCTP_Pyrophosphatase"/>
</dbReference>
<dbReference type="CDD" id="cd11537">
    <property type="entry name" value="NTP-PPase_RS21-C6_like"/>
    <property type="match status" value="1"/>
</dbReference>
<dbReference type="Gene3D" id="1.10.287.1080">
    <property type="entry name" value="MazG-like"/>
    <property type="match status" value="1"/>
</dbReference>
<protein>
    <submittedName>
        <fullName evidence="2">Nucleotide pyrophosphohydrolase</fullName>
    </submittedName>
</protein>
<dbReference type="Pfam" id="PF12643">
    <property type="entry name" value="MazG-like"/>
    <property type="match status" value="1"/>
</dbReference>
<dbReference type="GO" id="GO:0047429">
    <property type="term" value="F:nucleoside triphosphate diphosphatase activity"/>
    <property type="evidence" value="ECO:0007669"/>
    <property type="project" value="InterPro"/>
</dbReference>
<name>A0A398AV58_9BACI</name>
<dbReference type="PANTHER" id="PTHR46523:SF1">
    <property type="entry name" value="DCTP PYROPHOSPHATASE 1"/>
    <property type="match status" value="1"/>
</dbReference>